<name>A0A4C1TE67_EUMVA</name>
<proteinExistence type="predicted"/>
<evidence type="ECO:0000256" key="1">
    <source>
        <dbReference type="SAM" id="MobiDB-lite"/>
    </source>
</evidence>
<comment type="caution">
    <text evidence="2">The sequence shown here is derived from an EMBL/GenBank/DDBJ whole genome shotgun (WGS) entry which is preliminary data.</text>
</comment>
<dbReference type="EMBL" id="BGZK01000048">
    <property type="protein sequence ID" value="GBP11870.1"/>
    <property type="molecule type" value="Genomic_DNA"/>
</dbReference>
<keyword evidence="3" id="KW-1185">Reference proteome</keyword>
<dbReference type="AlphaFoldDB" id="A0A4C1TE67"/>
<evidence type="ECO:0000313" key="2">
    <source>
        <dbReference type="EMBL" id="GBP11870.1"/>
    </source>
</evidence>
<accession>A0A4C1TE67</accession>
<protein>
    <submittedName>
        <fullName evidence="2">Uncharacterized protein</fullName>
    </submittedName>
</protein>
<feature type="region of interest" description="Disordered" evidence="1">
    <location>
        <begin position="155"/>
        <end position="176"/>
    </location>
</feature>
<sequence length="194" mass="21984">MNDNLSEKLRGWERIDEGVYSLKGIRDPTASTFPVQPASPPPAARSEIMVPSHVIPIRREKPPVRARYNPENSLPARELTLPMSRPRLLYHERTTREGPEGSVQTTAVVTEHTAISVNNVNAIRALKIVTIELYGPEGSLKVHALLTPRRRLHGHLNRRAGSESNRNEGTSRNIARLECRWQRDNRQRIPDQSN</sequence>
<feature type="compositionally biased region" description="Polar residues" evidence="1">
    <location>
        <begin position="162"/>
        <end position="173"/>
    </location>
</feature>
<evidence type="ECO:0000313" key="3">
    <source>
        <dbReference type="Proteomes" id="UP000299102"/>
    </source>
</evidence>
<dbReference type="OrthoDB" id="8056668at2759"/>
<organism evidence="2 3">
    <name type="scientific">Eumeta variegata</name>
    <name type="common">Bagworm moth</name>
    <name type="synonym">Eumeta japonica</name>
    <dbReference type="NCBI Taxonomy" id="151549"/>
    <lineage>
        <taxon>Eukaryota</taxon>
        <taxon>Metazoa</taxon>
        <taxon>Ecdysozoa</taxon>
        <taxon>Arthropoda</taxon>
        <taxon>Hexapoda</taxon>
        <taxon>Insecta</taxon>
        <taxon>Pterygota</taxon>
        <taxon>Neoptera</taxon>
        <taxon>Endopterygota</taxon>
        <taxon>Lepidoptera</taxon>
        <taxon>Glossata</taxon>
        <taxon>Ditrysia</taxon>
        <taxon>Tineoidea</taxon>
        <taxon>Psychidae</taxon>
        <taxon>Oiketicinae</taxon>
        <taxon>Eumeta</taxon>
    </lineage>
</organism>
<reference evidence="2 3" key="1">
    <citation type="journal article" date="2019" name="Commun. Biol.">
        <title>The bagworm genome reveals a unique fibroin gene that provides high tensile strength.</title>
        <authorList>
            <person name="Kono N."/>
            <person name="Nakamura H."/>
            <person name="Ohtoshi R."/>
            <person name="Tomita M."/>
            <person name="Numata K."/>
            <person name="Arakawa K."/>
        </authorList>
    </citation>
    <scope>NUCLEOTIDE SEQUENCE [LARGE SCALE GENOMIC DNA]</scope>
</reference>
<dbReference type="Proteomes" id="UP000299102">
    <property type="component" value="Unassembled WGS sequence"/>
</dbReference>
<gene>
    <name evidence="2" type="ORF">EVAR_74508_1</name>
</gene>